<dbReference type="Gene3D" id="3.50.50.60">
    <property type="entry name" value="FAD/NAD(P)-binding domain"/>
    <property type="match status" value="2"/>
</dbReference>
<accession>A0A6P1D2Q7</accession>
<dbReference type="InterPro" id="IPR036188">
    <property type="entry name" value="FAD/NAD-bd_sf"/>
</dbReference>
<protein>
    <submittedName>
        <fullName evidence="5">NAD(P)-binding domain-containing protein</fullName>
    </submittedName>
</protein>
<dbReference type="Pfam" id="PF07992">
    <property type="entry name" value="Pyr_redox_2"/>
    <property type="match status" value="1"/>
</dbReference>
<dbReference type="PRINTS" id="PR00469">
    <property type="entry name" value="PNDRDTASEII"/>
</dbReference>
<comment type="catalytic activity">
    <reaction evidence="3">
        <text>[thioredoxin]-dithiol + NADP(+) = [thioredoxin]-disulfide + NADPH + H(+)</text>
        <dbReference type="Rhea" id="RHEA:20345"/>
        <dbReference type="Rhea" id="RHEA-COMP:10698"/>
        <dbReference type="Rhea" id="RHEA-COMP:10700"/>
        <dbReference type="ChEBI" id="CHEBI:15378"/>
        <dbReference type="ChEBI" id="CHEBI:29950"/>
        <dbReference type="ChEBI" id="CHEBI:50058"/>
        <dbReference type="ChEBI" id="CHEBI:57783"/>
        <dbReference type="ChEBI" id="CHEBI:58349"/>
        <dbReference type="EC" id="1.8.1.9"/>
    </reaction>
</comment>
<feature type="domain" description="FAD/NAD(P)-binding" evidence="4">
    <location>
        <begin position="23"/>
        <end position="137"/>
    </location>
</feature>
<reference evidence="5 6" key="1">
    <citation type="submission" date="2020-01" db="EMBL/GenBank/DDBJ databases">
        <title>Genetics and antimicrobial susceptibilities of Nocardia species isolated from the soil; a comparison with species isolated from humans.</title>
        <authorList>
            <person name="Carrasco G."/>
            <person name="Monzon S."/>
            <person name="Sansegundo M."/>
            <person name="Garcia E."/>
            <person name="Garrido N."/>
            <person name="Medina M.J."/>
            <person name="Villalon P."/>
            <person name="Ramirez-Arocha A.C."/>
            <person name="Jimenez P."/>
            <person name="Cuesta I."/>
            <person name="Valdezate S."/>
        </authorList>
    </citation>
    <scope>NUCLEOTIDE SEQUENCE [LARGE SCALE GENOMIC DNA]</scope>
    <source>
        <strain evidence="5 6">CNM20110626</strain>
    </source>
</reference>
<dbReference type="SUPFAM" id="SSF51905">
    <property type="entry name" value="FAD/NAD(P)-binding domain"/>
    <property type="match status" value="1"/>
</dbReference>
<dbReference type="AlphaFoldDB" id="A0A6P1D2Q7"/>
<name>A0A6P1D2Q7_9NOCA</name>
<evidence type="ECO:0000256" key="3">
    <source>
        <dbReference type="ARBA" id="ARBA00048132"/>
    </source>
</evidence>
<dbReference type="Proteomes" id="UP000471166">
    <property type="component" value="Unassembled WGS sequence"/>
</dbReference>
<dbReference type="InterPro" id="IPR050097">
    <property type="entry name" value="Ferredoxin-NADP_redctase_2"/>
</dbReference>
<keyword evidence="1" id="KW-0285">Flavoprotein</keyword>
<dbReference type="PANTHER" id="PTHR48105">
    <property type="entry name" value="THIOREDOXIN REDUCTASE 1-RELATED-RELATED"/>
    <property type="match status" value="1"/>
</dbReference>
<sequence>DEFTGRGVYYGSAMTEAAECAEHDVYIVGGANSAGQAAMFLSRNARTVHLVVRANSLEQSMSYYLIQQIAQTPNIRVHTRTEVVGVDGDDHLHTIVLRDNDTGAEEKAATERLFLFIGAAPQTDWLDDVVQRDEAGYV</sequence>
<dbReference type="InterPro" id="IPR023753">
    <property type="entry name" value="FAD/NAD-binding_dom"/>
</dbReference>
<dbReference type="RefSeq" id="WP_163848501.1">
    <property type="nucleotide sequence ID" value="NZ_JAAGVB010000195.1"/>
</dbReference>
<dbReference type="GO" id="GO:0004791">
    <property type="term" value="F:thioredoxin-disulfide reductase (NADPH) activity"/>
    <property type="evidence" value="ECO:0007669"/>
    <property type="project" value="UniProtKB-EC"/>
</dbReference>
<evidence type="ECO:0000256" key="2">
    <source>
        <dbReference type="ARBA" id="ARBA00023002"/>
    </source>
</evidence>
<proteinExistence type="predicted"/>
<dbReference type="EMBL" id="JAAGVB010000195">
    <property type="protein sequence ID" value="NEW36915.1"/>
    <property type="molecule type" value="Genomic_DNA"/>
</dbReference>
<comment type="caution">
    <text evidence="5">The sequence shown here is derived from an EMBL/GenBank/DDBJ whole genome shotgun (WGS) entry which is preliminary data.</text>
</comment>
<evidence type="ECO:0000256" key="1">
    <source>
        <dbReference type="ARBA" id="ARBA00022630"/>
    </source>
</evidence>
<evidence type="ECO:0000259" key="4">
    <source>
        <dbReference type="Pfam" id="PF07992"/>
    </source>
</evidence>
<evidence type="ECO:0000313" key="5">
    <source>
        <dbReference type="EMBL" id="NEW36915.1"/>
    </source>
</evidence>
<gene>
    <name evidence="5" type="ORF">GV791_30835</name>
</gene>
<evidence type="ECO:0000313" key="6">
    <source>
        <dbReference type="Proteomes" id="UP000471166"/>
    </source>
</evidence>
<feature type="non-terminal residue" evidence="5">
    <location>
        <position position="1"/>
    </location>
</feature>
<feature type="non-terminal residue" evidence="5">
    <location>
        <position position="138"/>
    </location>
</feature>
<keyword evidence="2" id="KW-0560">Oxidoreductase</keyword>
<organism evidence="5 6">
    <name type="scientific">Nocardia cyriacigeorgica</name>
    <dbReference type="NCBI Taxonomy" id="135487"/>
    <lineage>
        <taxon>Bacteria</taxon>
        <taxon>Bacillati</taxon>
        <taxon>Actinomycetota</taxon>
        <taxon>Actinomycetes</taxon>
        <taxon>Mycobacteriales</taxon>
        <taxon>Nocardiaceae</taxon>
        <taxon>Nocardia</taxon>
    </lineage>
</organism>